<dbReference type="InterPro" id="IPR021109">
    <property type="entry name" value="Peptidase_aspartic_dom_sf"/>
</dbReference>
<keyword evidence="4" id="KW-1185">Reference proteome</keyword>
<organism evidence="3 4">
    <name type="scientific">Trachymyrmex cornetzi</name>
    <dbReference type="NCBI Taxonomy" id="471704"/>
    <lineage>
        <taxon>Eukaryota</taxon>
        <taxon>Metazoa</taxon>
        <taxon>Ecdysozoa</taxon>
        <taxon>Arthropoda</taxon>
        <taxon>Hexapoda</taxon>
        <taxon>Insecta</taxon>
        <taxon>Pterygota</taxon>
        <taxon>Neoptera</taxon>
        <taxon>Endopterygota</taxon>
        <taxon>Hymenoptera</taxon>
        <taxon>Apocrita</taxon>
        <taxon>Aculeata</taxon>
        <taxon>Formicoidea</taxon>
        <taxon>Formicidae</taxon>
        <taxon>Myrmicinae</taxon>
        <taxon>Trachymyrmex</taxon>
    </lineage>
</organism>
<dbReference type="AlphaFoldDB" id="A0A151JF45"/>
<feature type="domain" description="CCHC-type" evidence="2">
    <location>
        <begin position="81"/>
        <end position="96"/>
    </location>
</feature>
<dbReference type="PANTHER" id="PTHR47331">
    <property type="entry name" value="PHD-TYPE DOMAIN-CONTAINING PROTEIN"/>
    <property type="match status" value="1"/>
</dbReference>
<dbReference type="InterPro" id="IPR043502">
    <property type="entry name" value="DNA/RNA_pol_sf"/>
</dbReference>
<sequence length="541" mass="61983">MSLVEFQEFLDSRASLLETLESNNKKTSKLNRIDHSKTKSLLIKNQTCAFCKETHHVSQCPKFLEFTPQRRLECLRSTKLCLNCLKPGHFIKECKSSTCKRCSGKHNTLIHFEKSLSTQDKAVEEHKNDTTAVLYSHEQFNNSHVLLSTALLFVKDRNAKTHKVRAILDPGSQSSLITSSLCDRLQLEKTNVQINLEAINNSSCRIRHKCNLSVTAHHNNYSFNLACLIISDITGPLPNVIIDKERLQIPSNIRLADPSFHLPSRVDILIGADSFWNLLCVGQIKVGREQLIMQKTKLGWIAAGPLGISSTNTVKCNLSKHIDINDQLLKFWELEEYCNQKPLSNEERQCEEHFLKTYRRDSNGRFVVHIPLKENPNVLGDSYLIARKRLVNLETRLQRVPAVRDQYVAFLQDYNELGHMGHMTKKDSHNENIAHYLPHHCVIRTESLTTKVRVIFDASAVTDNNISLNDIQLVGPALQDDLFAILLRFRLHTYVVSADIEKMFRQVLVTPEQRSLQRILWRSNAEASIDIFELNTLNTRM</sequence>
<dbReference type="PROSITE" id="PS50158">
    <property type="entry name" value="ZF_CCHC"/>
    <property type="match status" value="1"/>
</dbReference>
<dbReference type="GO" id="GO:0008270">
    <property type="term" value="F:zinc ion binding"/>
    <property type="evidence" value="ECO:0007669"/>
    <property type="project" value="UniProtKB-KW"/>
</dbReference>
<proteinExistence type="predicted"/>
<dbReference type="GO" id="GO:0003676">
    <property type="term" value="F:nucleic acid binding"/>
    <property type="evidence" value="ECO:0007669"/>
    <property type="project" value="InterPro"/>
</dbReference>
<dbReference type="SMART" id="SM00343">
    <property type="entry name" value="ZnF_C2HC"/>
    <property type="match status" value="2"/>
</dbReference>
<dbReference type="STRING" id="471704.A0A151JF45"/>
<dbReference type="Gene3D" id="2.40.70.10">
    <property type="entry name" value="Acid Proteases"/>
    <property type="match status" value="1"/>
</dbReference>
<dbReference type="EMBL" id="KQ979018">
    <property type="protein sequence ID" value="KYN24375.1"/>
    <property type="molecule type" value="Genomic_DNA"/>
</dbReference>
<reference evidence="3 4" key="1">
    <citation type="submission" date="2015-09" db="EMBL/GenBank/DDBJ databases">
        <title>Trachymyrmex cornetzi WGS genome.</title>
        <authorList>
            <person name="Nygaard S."/>
            <person name="Hu H."/>
            <person name="Boomsma J."/>
            <person name="Zhang G."/>
        </authorList>
    </citation>
    <scope>NUCLEOTIDE SEQUENCE [LARGE SCALE GENOMIC DNA]</scope>
    <source>
        <strain evidence="3">Tcor2-1</strain>
        <tissue evidence="3">Whole body</tissue>
    </source>
</reference>
<dbReference type="Proteomes" id="UP000078492">
    <property type="component" value="Unassembled WGS sequence"/>
</dbReference>
<evidence type="ECO:0000256" key="1">
    <source>
        <dbReference type="PROSITE-ProRule" id="PRU00047"/>
    </source>
</evidence>
<evidence type="ECO:0000313" key="4">
    <source>
        <dbReference type="Proteomes" id="UP000078492"/>
    </source>
</evidence>
<gene>
    <name evidence="3" type="ORF">ALC57_04022</name>
</gene>
<dbReference type="GO" id="GO:0071897">
    <property type="term" value="P:DNA biosynthetic process"/>
    <property type="evidence" value="ECO:0007669"/>
    <property type="project" value="UniProtKB-ARBA"/>
</dbReference>
<name>A0A151JF45_9HYME</name>
<protein>
    <recommendedName>
        <fullName evidence="2">CCHC-type domain-containing protein</fullName>
    </recommendedName>
</protein>
<accession>A0A151JF45</accession>
<dbReference type="SUPFAM" id="SSF56672">
    <property type="entry name" value="DNA/RNA polymerases"/>
    <property type="match status" value="1"/>
</dbReference>
<dbReference type="InterPro" id="IPR001878">
    <property type="entry name" value="Znf_CCHC"/>
</dbReference>
<evidence type="ECO:0000259" key="2">
    <source>
        <dbReference type="PROSITE" id="PS50158"/>
    </source>
</evidence>
<evidence type="ECO:0000313" key="3">
    <source>
        <dbReference type="EMBL" id="KYN24375.1"/>
    </source>
</evidence>
<dbReference type="PANTHER" id="PTHR47331:SF5">
    <property type="entry name" value="RIBONUCLEASE H"/>
    <property type="match status" value="1"/>
</dbReference>
<keyword evidence="1" id="KW-0479">Metal-binding</keyword>
<keyword evidence="1" id="KW-0863">Zinc-finger</keyword>
<keyword evidence="1" id="KW-0862">Zinc</keyword>